<feature type="compositionally biased region" description="Basic and acidic residues" evidence="1">
    <location>
        <begin position="30"/>
        <end position="46"/>
    </location>
</feature>
<dbReference type="AlphaFoldDB" id="A0ABD7Z115"/>
<evidence type="ECO:0000313" key="3">
    <source>
        <dbReference type="Proteomes" id="UP001229773"/>
    </source>
</evidence>
<evidence type="ECO:0000313" key="2">
    <source>
        <dbReference type="EMBL" id="WLS97394.1"/>
    </source>
</evidence>
<protein>
    <submittedName>
        <fullName evidence="2">Uncharacterized protein</fullName>
    </submittedName>
</protein>
<dbReference type="RefSeq" id="WP_157785008.1">
    <property type="nucleotide sequence ID" value="NZ_CP132374.1"/>
</dbReference>
<gene>
    <name evidence="2" type="ORF">RAM05_05800</name>
</gene>
<proteinExistence type="predicted"/>
<feature type="region of interest" description="Disordered" evidence="1">
    <location>
        <begin position="24"/>
        <end position="46"/>
    </location>
</feature>
<reference evidence="2 3" key="1">
    <citation type="submission" date="2023-08" db="EMBL/GenBank/DDBJ databases">
        <title>Complete genome sequences of 12 bacterial strains from the honey bee gut, resolved with long-read nanopore sequencing.</title>
        <authorList>
            <person name="Kwong W.K."/>
            <person name="Acheampong S."/>
            <person name="Polat M.F."/>
        </authorList>
    </citation>
    <scope>NUCLEOTIDE SEQUENCE [LARGE SCALE GENOMIC DNA]</scope>
    <source>
        <strain evidence="3">wkB9</strain>
    </source>
</reference>
<organism evidence="2 3">
    <name type="scientific">Snodgrassella alvi</name>
    <dbReference type="NCBI Taxonomy" id="1196083"/>
    <lineage>
        <taxon>Bacteria</taxon>
        <taxon>Pseudomonadati</taxon>
        <taxon>Pseudomonadota</taxon>
        <taxon>Betaproteobacteria</taxon>
        <taxon>Neisseriales</taxon>
        <taxon>Neisseriaceae</taxon>
        <taxon>Snodgrassella</taxon>
    </lineage>
</organism>
<dbReference type="Proteomes" id="UP001229773">
    <property type="component" value="Chromosome"/>
</dbReference>
<sequence length="46" mass="5485">MQHRRRLQIFQAAKRAAFYQHTQAVNGKEQTPENEKAIHNFEPVHQ</sequence>
<dbReference type="EMBL" id="CP132375">
    <property type="protein sequence ID" value="WLS97394.1"/>
    <property type="molecule type" value="Genomic_DNA"/>
</dbReference>
<evidence type="ECO:0000256" key="1">
    <source>
        <dbReference type="SAM" id="MobiDB-lite"/>
    </source>
</evidence>
<dbReference type="GeneID" id="43508858"/>
<name>A0ABD7Z115_9NEIS</name>
<accession>A0ABD7Z115</accession>